<evidence type="ECO:0000259" key="1">
    <source>
        <dbReference type="PROSITE" id="PS50181"/>
    </source>
</evidence>
<feature type="domain" description="F-box" evidence="1">
    <location>
        <begin position="11"/>
        <end position="59"/>
    </location>
</feature>
<dbReference type="EMBL" id="JAEFBJ010000010">
    <property type="protein sequence ID" value="KAG7566360.1"/>
    <property type="molecule type" value="Genomic_DNA"/>
</dbReference>
<proteinExistence type="predicted"/>
<feature type="domain" description="F-box" evidence="1">
    <location>
        <begin position="452"/>
        <end position="504"/>
    </location>
</feature>
<dbReference type="InterPro" id="IPR001810">
    <property type="entry name" value="F-box_dom"/>
</dbReference>
<dbReference type="InterPro" id="IPR053781">
    <property type="entry name" value="F-box_AtFBL13-like"/>
</dbReference>
<dbReference type="PANTHER" id="PTHR31293">
    <property type="entry name" value="RNI-LIKE SUPERFAMILY PROTEIN"/>
    <property type="match status" value="1"/>
</dbReference>
<dbReference type="OrthoDB" id="10473330at2759"/>
<keyword evidence="3" id="KW-1185">Reference proteome</keyword>
<evidence type="ECO:0000313" key="3">
    <source>
        <dbReference type="Proteomes" id="UP000694251"/>
    </source>
</evidence>
<evidence type="ECO:0000313" key="2">
    <source>
        <dbReference type="EMBL" id="KAG7566361.1"/>
    </source>
</evidence>
<comment type="caution">
    <text evidence="2">The sequence shown here is derived from an EMBL/GenBank/DDBJ whole genome shotgun (WGS) entry which is preliminary data.</text>
</comment>
<reference evidence="2 3" key="1">
    <citation type="submission" date="2020-12" db="EMBL/GenBank/DDBJ databases">
        <title>Concerted genomic and epigenomic changes stabilize Arabidopsis allopolyploids.</title>
        <authorList>
            <person name="Chen Z."/>
        </authorList>
    </citation>
    <scope>NUCLEOTIDE SEQUENCE [LARGE SCALE GENOMIC DNA]</scope>
    <source>
        <strain evidence="2">As9502</strain>
        <tissue evidence="2">Leaf</tissue>
    </source>
</reference>
<dbReference type="EMBL" id="JAEFBJ010000010">
    <property type="protein sequence ID" value="KAG7566359.1"/>
    <property type="molecule type" value="Genomic_DNA"/>
</dbReference>
<dbReference type="InterPro" id="IPR055411">
    <property type="entry name" value="LRR_FXL15/At3g58940/PEG3-like"/>
</dbReference>
<dbReference type="Pfam" id="PF24758">
    <property type="entry name" value="LRR_At5g56370"/>
    <property type="match status" value="2"/>
</dbReference>
<sequence length="1091" mass="123046">MDAKKLNTGPRDAISWLPDEVLGKILSLIPTKQAVSTSVLAKKWRTIFRLVDNLEFDDSISISVRRGRGEQSSYVFPDSFKNLVNRTLALQCDYPIRKFSLKCHVGEDNERQKACVGRWISNVVGRGVSELELWIKDWGEHFLPPQLLICKTLVRLTLGTHISLAKLPSYLSLPSLKFLFIDTIFFEFGDLCDVLLAGCPVLEELLVHHKGEAIHHTISSPAVKRLSVDYKFHCESGLSFDLPNLEYLHYSDFALYDYPQVNLESLVEAKLDLYPAIHVVRPDVTNLITGIRNVEILHLSSASVGVIYSCCKYGLFLPVFNNLVSLSFGSKDKRGWKLLANMLKQSPKPETLIIQDLNGYPGSVSMPLNQVKVLHILKYEGTDDEFKRLKSFIGGKSMAEVVDEGIHESRSLVSPSLRRPPPQLFVSFSMNIGPSGTFISMDAKTFDTICSKDAISWLPDEVLGKILSLISTKQAVSTSVLSKKWRTIFRLVDNLEFDDSFSLQAEQDLTFRKHVRHVFTEDFKNLVDRTLALQCDYPIKKFSIKCHVSKYDERQKACVGSWISNVVGRGVFELDLRIKDEGIHFLPPQLYASKTLVNLTLGTKLYLGNLPSYVSLPSLKSLFIDTVFFDYEDLCCVLLAGCPVLEELSVHHHDFPATPHTISSPTVKRLSVDYHSPDDVDSASHMSFDLPKLVYLEYSHCALGEYWQINLESLVEAKLDLCLERRVKRLDVTDLIKGIRNVQTLHLSPDSVHVIYSYCRYGLPVFENLVSLSLGSKNNQGWKLLAYLLKQSTKLETLIVKDLNGYTGDVSMPLNKVKVLHLLGYRGTADEVKQLKSFLGEFECLELVQVDVTEAAKDDGKILQSKRDLMMLLGVSLPSKCQFKVATGVRERNCVWGGSIPGLDQQGDPSNQTRTTRPPPCGYKCSRSITFRHFLSLWIPKSWTLALEMQSAGSLASFDFDGSVLLLPHNDKRERGESFRNFLDRTQCDSPIKKFVLKRHIGDDSEMAYVGSWIYDVVERGVLEVDLSFKTEIEISLPCQLFTSKTLVKLTLGTQIFIGVEVLPPDMCLPALKILFINSFEGVAYTWLSRN</sequence>
<dbReference type="CDD" id="cd22160">
    <property type="entry name" value="F-box_AtFBL13-like"/>
    <property type="match status" value="1"/>
</dbReference>
<dbReference type="SMART" id="SM00256">
    <property type="entry name" value="FBOX"/>
    <property type="match status" value="2"/>
</dbReference>
<dbReference type="Pfam" id="PF00646">
    <property type="entry name" value="F-box"/>
    <property type="match status" value="2"/>
</dbReference>
<organism evidence="2 3">
    <name type="scientific">Arabidopsis suecica</name>
    <name type="common">Swedish thale-cress</name>
    <name type="synonym">Cardaminopsis suecica</name>
    <dbReference type="NCBI Taxonomy" id="45249"/>
    <lineage>
        <taxon>Eukaryota</taxon>
        <taxon>Viridiplantae</taxon>
        <taxon>Streptophyta</taxon>
        <taxon>Embryophyta</taxon>
        <taxon>Tracheophyta</taxon>
        <taxon>Spermatophyta</taxon>
        <taxon>Magnoliopsida</taxon>
        <taxon>eudicotyledons</taxon>
        <taxon>Gunneridae</taxon>
        <taxon>Pentapetalae</taxon>
        <taxon>rosids</taxon>
        <taxon>malvids</taxon>
        <taxon>Brassicales</taxon>
        <taxon>Brassicaceae</taxon>
        <taxon>Camelineae</taxon>
        <taxon>Arabidopsis</taxon>
    </lineage>
</organism>
<dbReference type="InterPro" id="IPR055294">
    <property type="entry name" value="FBL60-like"/>
</dbReference>
<dbReference type="AlphaFoldDB" id="A0A8T2A1B9"/>
<protein>
    <submittedName>
        <fullName evidence="2">F-box-like domain superfamily</fullName>
    </submittedName>
</protein>
<dbReference type="EMBL" id="JAEFBJ010000010">
    <property type="protein sequence ID" value="KAG7566361.1"/>
    <property type="molecule type" value="Genomic_DNA"/>
</dbReference>
<name>A0A8T2A1B9_ARASU</name>
<accession>A0A8T2A1B9</accession>
<dbReference type="PANTHER" id="PTHR31293:SF22">
    <property type="entry name" value="BNAC06G06520D PROTEIN"/>
    <property type="match status" value="1"/>
</dbReference>
<gene>
    <name evidence="2" type="ORF">ISN44_As10g029310</name>
</gene>
<dbReference type="PROSITE" id="PS50181">
    <property type="entry name" value="FBOX"/>
    <property type="match status" value="2"/>
</dbReference>
<dbReference type="Proteomes" id="UP000694251">
    <property type="component" value="Chromosome 10"/>
</dbReference>